<evidence type="ECO:0000256" key="1">
    <source>
        <dbReference type="SAM" id="Phobius"/>
    </source>
</evidence>
<name>A0A0D6PEL4_9PROT</name>
<keyword evidence="1" id="KW-0472">Membrane</keyword>
<dbReference type="Proteomes" id="UP000032668">
    <property type="component" value="Unassembled WGS sequence"/>
</dbReference>
<accession>A0A0D6PEL4</accession>
<keyword evidence="3" id="KW-1185">Reference proteome</keyword>
<keyword evidence="1" id="KW-0812">Transmembrane</keyword>
<reference evidence="2 3" key="1">
    <citation type="submission" date="2012-11" db="EMBL/GenBank/DDBJ databases">
        <title>Whole genome sequence of Acidocella aminolytica 101 = DSM 11237.</title>
        <authorList>
            <person name="Azuma Y."/>
            <person name="Higashiura N."/>
            <person name="Hirakawa H."/>
            <person name="Matsushita K."/>
        </authorList>
    </citation>
    <scope>NUCLEOTIDE SEQUENCE [LARGE SCALE GENOMIC DNA]</scope>
    <source>
        <strain evidence="3">101 / DSM 11237</strain>
    </source>
</reference>
<evidence type="ECO:0000313" key="2">
    <source>
        <dbReference type="EMBL" id="GAN79796.1"/>
    </source>
</evidence>
<comment type="caution">
    <text evidence="2">The sequence shown here is derived from an EMBL/GenBank/DDBJ whole genome shotgun (WGS) entry which is preliminary data.</text>
</comment>
<dbReference type="AlphaFoldDB" id="A0A0D6PEL4"/>
<keyword evidence="1" id="KW-1133">Transmembrane helix</keyword>
<sequence length="73" mass="8027">MSASTDDLRTLEIDKLFAETTRLNAETSKINAETRMINEQLRAHPWLPLFTAIIGGGIIPAAIGALLALYLHH</sequence>
<organism evidence="2 3">
    <name type="scientific">Acidocella aminolytica 101 = DSM 11237</name>
    <dbReference type="NCBI Taxonomy" id="1120923"/>
    <lineage>
        <taxon>Bacteria</taxon>
        <taxon>Pseudomonadati</taxon>
        <taxon>Pseudomonadota</taxon>
        <taxon>Alphaproteobacteria</taxon>
        <taxon>Acetobacterales</taxon>
        <taxon>Acidocellaceae</taxon>
        <taxon>Acidocella</taxon>
    </lineage>
</organism>
<dbReference type="STRING" id="1120923.SAMN02746095_02937"/>
<gene>
    <name evidence="2" type="ORF">Aam_030_029</name>
</gene>
<protein>
    <submittedName>
        <fullName evidence="2">Uncharacterized protein</fullName>
    </submittedName>
</protein>
<evidence type="ECO:0000313" key="3">
    <source>
        <dbReference type="Proteomes" id="UP000032668"/>
    </source>
</evidence>
<dbReference type="RefSeq" id="WP_048878232.1">
    <property type="nucleotide sequence ID" value="NZ_BANC01000030.1"/>
</dbReference>
<proteinExistence type="predicted"/>
<dbReference type="EMBL" id="BANC01000030">
    <property type="protein sequence ID" value="GAN79796.1"/>
    <property type="molecule type" value="Genomic_DNA"/>
</dbReference>
<feature type="transmembrane region" description="Helical" evidence="1">
    <location>
        <begin position="46"/>
        <end position="71"/>
    </location>
</feature>